<organism evidence="1 2">
    <name type="scientific">Hibiscus sabdariffa</name>
    <name type="common">roselle</name>
    <dbReference type="NCBI Taxonomy" id="183260"/>
    <lineage>
        <taxon>Eukaryota</taxon>
        <taxon>Viridiplantae</taxon>
        <taxon>Streptophyta</taxon>
        <taxon>Embryophyta</taxon>
        <taxon>Tracheophyta</taxon>
        <taxon>Spermatophyta</taxon>
        <taxon>Magnoliopsida</taxon>
        <taxon>eudicotyledons</taxon>
        <taxon>Gunneridae</taxon>
        <taxon>Pentapetalae</taxon>
        <taxon>rosids</taxon>
        <taxon>malvids</taxon>
        <taxon>Malvales</taxon>
        <taxon>Malvaceae</taxon>
        <taxon>Malvoideae</taxon>
        <taxon>Hibiscus</taxon>
    </lineage>
</organism>
<proteinExistence type="predicted"/>
<accession>A0ABR2T7N6</accession>
<evidence type="ECO:0000313" key="1">
    <source>
        <dbReference type="EMBL" id="KAK9033490.1"/>
    </source>
</evidence>
<comment type="caution">
    <text evidence="1">The sequence shown here is derived from an EMBL/GenBank/DDBJ whole genome shotgun (WGS) entry which is preliminary data.</text>
</comment>
<dbReference type="EMBL" id="JBBPBN010000008">
    <property type="protein sequence ID" value="KAK9033490.1"/>
    <property type="molecule type" value="Genomic_DNA"/>
</dbReference>
<evidence type="ECO:0000313" key="2">
    <source>
        <dbReference type="Proteomes" id="UP001396334"/>
    </source>
</evidence>
<name>A0ABR2T7N6_9ROSI</name>
<sequence>MRASLDWVGENVTARELETETSTHQVAQEVLREMLGLPKRPPDLAHSRRLIESPHHGVVGTLCVNKEDAHMNKEDAHVNI</sequence>
<protein>
    <submittedName>
        <fullName evidence="1">Uncharacterized protein</fullName>
    </submittedName>
</protein>
<gene>
    <name evidence="1" type="ORF">V6N11_018521</name>
</gene>
<reference evidence="1 2" key="1">
    <citation type="journal article" date="2024" name="G3 (Bethesda)">
        <title>Genome assembly of Hibiscus sabdariffa L. provides insights into metabolisms of medicinal natural products.</title>
        <authorList>
            <person name="Kim T."/>
        </authorList>
    </citation>
    <scope>NUCLEOTIDE SEQUENCE [LARGE SCALE GENOMIC DNA]</scope>
    <source>
        <strain evidence="1">TK-2024</strain>
        <tissue evidence="1">Old leaves</tissue>
    </source>
</reference>
<keyword evidence="2" id="KW-1185">Reference proteome</keyword>
<dbReference type="Proteomes" id="UP001396334">
    <property type="component" value="Unassembled WGS sequence"/>
</dbReference>